<proteinExistence type="predicted"/>
<name>A0ABP6VV37_9ACTN</name>
<accession>A0ABP6VV37</accession>
<evidence type="ECO:0000313" key="3">
    <source>
        <dbReference type="Proteomes" id="UP001500301"/>
    </source>
</evidence>
<evidence type="ECO:0000256" key="1">
    <source>
        <dbReference type="SAM" id="MobiDB-lite"/>
    </source>
</evidence>
<reference evidence="3" key="1">
    <citation type="journal article" date="2019" name="Int. J. Syst. Evol. Microbiol.">
        <title>The Global Catalogue of Microorganisms (GCM) 10K type strain sequencing project: providing services to taxonomists for standard genome sequencing and annotation.</title>
        <authorList>
            <consortium name="The Broad Institute Genomics Platform"/>
            <consortium name="The Broad Institute Genome Sequencing Center for Infectious Disease"/>
            <person name="Wu L."/>
            <person name="Ma J."/>
        </authorList>
    </citation>
    <scope>NUCLEOTIDE SEQUENCE [LARGE SCALE GENOMIC DNA]</scope>
    <source>
        <strain evidence="3">JCM 17460</strain>
    </source>
</reference>
<gene>
    <name evidence="2" type="ORF">GCM10022263_28560</name>
</gene>
<sequence>MSKREDRERARMMSMLPEEGVVAAEIFAAASKLGDSGDEITPELAALASQVAGAEAAGRWLKAGHSMDDCGLVRRFYEYVGQHIASDVGSGGRLHGITIADDDDESSGRTADSPDTIARGIRYEPALDSDPTALIGTAGGFIEGGWDAFRTSRYSTKTDGTWVLNHYPADGVLALHFMGGNFSGFAEIFKDDIASARVAAKGLNMVVEVVDCNGRTITAVGPRKRLRSIFAQLGHPL</sequence>
<keyword evidence="3" id="KW-1185">Reference proteome</keyword>
<dbReference type="Proteomes" id="UP001500301">
    <property type="component" value="Unassembled WGS sequence"/>
</dbReference>
<comment type="caution">
    <text evidence="2">The sequence shown here is derived from an EMBL/GenBank/DDBJ whole genome shotgun (WGS) entry which is preliminary data.</text>
</comment>
<protein>
    <submittedName>
        <fullName evidence="2">Uncharacterized protein</fullName>
    </submittedName>
</protein>
<feature type="region of interest" description="Disordered" evidence="1">
    <location>
        <begin position="96"/>
        <end position="115"/>
    </location>
</feature>
<evidence type="ECO:0000313" key="2">
    <source>
        <dbReference type="EMBL" id="GAA3539329.1"/>
    </source>
</evidence>
<dbReference type="EMBL" id="BAABBB010000015">
    <property type="protein sequence ID" value="GAA3539329.1"/>
    <property type="molecule type" value="Genomic_DNA"/>
</dbReference>
<organism evidence="2 3">
    <name type="scientific">Nocardioides daeguensis</name>
    <dbReference type="NCBI Taxonomy" id="908359"/>
    <lineage>
        <taxon>Bacteria</taxon>
        <taxon>Bacillati</taxon>
        <taxon>Actinomycetota</taxon>
        <taxon>Actinomycetes</taxon>
        <taxon>Propionibacteriales</taxon>
        <taxon>Nocardioidaceae</taxon>
        <taxon>Nocardioides</taxon>
    </lineage>
</organism>
<dbReference type="RefSeq" id="WP_218235311.1">
    <property type="nucleotide sequence ID" value="NZ_BAABBB010000015.1"/>
</dbReference>